<name>A0AAV1MWI8_SCOSC</name>
<dbReference type="EMBL" id="CAWUFR010000005">
    <property type="protein sequence ID" value="CAK6951093.1"/>
    <property type="molecule type" value="Genomic_DNA"/>
</dbReference>
<keyword evidence="2" id="KW-1185">Reference proteome</keyword>
<reference evidence="1 2" key="1">
    <citation type="submission" date="2024-01" db="EMBL/GenBank/DDBJ databases">
        <authorList>
            <person name="Alioto T."/>
            <person name="Alioto T."/>
            <person name="Gomez Garrido J."/>
        </authorList>
    </citation>
    <scope>NUCLEOTIDE SEQUENCE [LARGE SCALE GENOMIC DNA]</scope>
</reference>
<evidence type="ECO:0000313" key="1">
    <source>
        <dbReference type="EMBL" id="CAK6951093.1"/>
    </source>
</evidence>
<sequence length="93" mass="10603">MATLVTCGPCPAHFNFQRKVKSIHTYRPLTSLPPPRVFVVAQVLFFYVLLVNSIQVSDRCWADIKPAVFCVQVRRVSRLISKQSGTRNWIRAA</sequence>
<organism evidence="1 2">
    <name type="scientific">Scomber scombrus</name>
    <name type="common">Atlantic mackerel</name>
    <name type="synonym">Scomber vernalis</name>
    <dbReference type="NCBI Taxonomy" id="13677"/>
    <lineage>
        <taxon>Eukaryota</taxon>
        <taxon>Metazoa</taxon>
        <taxon>Chordata</taxon>
        <taxon>Craniata</taxon>
        <taxon>Vertebrata</taxon>
        <taxon>Euteleostomi</taxon>
        <taxon>Actinopterygii</taxon>
        <taxon>Neopterygii</taxon>
        <taxon>Teleostei</taxon>
        <taxon>Neoteleostei</taxon>
        <taxon>Acanthomorphata</taxon>
        <taxon>Pelagiaria</taxon>
        <taxon>Scombriformes</taxon>
        <taxon>Scombridae</taxon>
        <taxon>Scomber</taxon>
    </lineage>
</organism>
<dbReference type="AlphaFoldDB" id="A0AAV1MWI8"/>
<comment type="caution">
    <text evidence="1">The sequence shown here is derived from an EMBL/GenBank/DDBJ whole genome shotgun (WGS) entry which is preliminary data.</text>
</comment>
<gene>
    <name evidence="1" type="ORF">FSCOSCO3_A002181</name>
</gene>
<protein>
    <submittedName>
        <fullName evidence="1">Uncharacterized protein</fullName>
    </submittedName>
</protein>
<dbReference type="Proteomes" id="UP001314229">
    <property type="component" value="Unassembled WGS sequence"/>
</dbReference>
<evidence type="ECO:0000313" key="2">
    <source>
        <dbReference type="Proteomes" id="UP001314229"/>
    </source>
</evidence>
<accession>A0AAV1MWI8</accession>
<proteinExistence type="predicted"/>